<dbReference type="Gene3D" id="2.120.10.30">
    <property type="entry name" value="TolB, C-terminal domain"/>
    <property type="match status" value="1"/>
</dbReference>
<dbReference type="InterPro" id="IPR050778">
    <property type="entry name" value="Cueball_EGF_LRP_Nidogen"/>
</dbReference>
<dbReference type="Proteomes" id="UP001209878">
    <property type="component" value="Unassembled WGS sequence"/>
</dbReference>
<dbReference type="PROSITE" id="PS51120">
    <property type="entry name" value="LDLRB"/>
    <property type="match status" value="1"/>
</dbReference>
<proteinExistence type="predicted"/>
<reference evidence="2" key="1">
    <citation type="journal article" date="2023" name="Mol. Biol. Evol.">
        <title>Third-Generation Sequencing Reveals the Adaptive Role of the Epigenome in Three Deep-Sea Polychaetes.</title>
        <authorList>
            <person name="Perez M."/>
            <person name="Aroh O."/>
            <person name="Sun Y."/>
            <person name="Lan Y."/>
            <person name="Juniper S.K."/>
            <person name="Young C.R."/>
            <person name="Angers B."/>
            <person name="Qian P.Y."/>
        </authorList>
    </citation>
    <scope>NUCLEOTIDE SEQUENCE</scope>
    <source>
        <strain evidence="2">R07B-5</strain>
    </source>
</reference>
<protein>
    <submittedName>
        <fullName evidence="2">Uncharacterized protein</fullName>
    </submittedName>
</protein>
<keyword evidence="3" id="KW-1185">Reference proteome</keyword>
<name>A0AAD9PFY6_RIDPI</name>
<organism evidence="2 3">
    <name type="scientific">Ridgeia piscesae</name>
    <name type="common">Tubeworm</name>
    <dbReference type="NCBI Taxonomy" id="27915"/>
    <lineage>
        <taxon>Eukaryota</taxon>
        <taxon>Metazoa</taxon>
        <taxon>Spiralia</taxon>
        <taxon>Lophotrochozoa</taxon>
        <taxon>Annelida</taxon>
        <taxon>Polychaeta</taxon>
        <taxon>Sedentaria</taxon>
        <taxon>Canalipalpata</taxon>
        <taxon>Sabellida</taxon>
        <taxon>Siboglinidae</taxon>
        <taxon>Ridgeia</taxon>
    </lineage>
</organism>
<accession>A0AAD9PFY6</accession>
<dbReference type="EMBL" id="JAODUO010000003">
    <property type="protein sequence ID" value="KAK2194058.1"/>
    <property type="molecule type" value="Genomic_DNA"/>
</dbReference>
<dbReference type="PANTHER" id="PTHR46513">
    <property type="entry name" value="VITELLOGENIN RECEPTOR-LIKE PROTEIN-RELATED-RELATED"/>
    <property type="match status" value="1"/>
</dbReference>
<dbReference type="SUPFAM" id="SSF63825">
    <property type="entry name" value="YWTD domain"/>
    <property type="match status" value="1"/>
</dbReference>
<dbReference type="AlphaFoldDB" id="A0AAD9PFY6"/>
<dbReference type="Pfam" id="PF00058">
    <property type="entry name" value="Ldl_recept_b"/>
    <property type="match status" value="1"/>
</dbReference>
<comment type="caution">
    <text evidence="2">The sequence shown here is derived from an EMBL/GenBank/DDBJ whole genome shotgun (WGS) entry which is preliminary data.</text>
</comment>
<evidence type="ECO:0000313" key="2">
    <source>
        <dbReference type="EMBL" id="KAK2194058.1"/>
    </source>
</evidence>
<gene>
    <name evidence="2" type="ORF">NP493_3g10011</name>
</gene>
<evidence type="ECO:0000313" key="3">
    <source>
        <dbReference type="Proteomes" id="UP001209878"/>
    </source>
</evidence>
<dbReference type="InterPro" id="IPR011042">
    <property type="entry name" value="6-blade_b-propeller_TolB-like"/>
</dbReference>
<evidence type="ECO:0000256" key="1">
    <source>
        <dbReference type="PROSITE-ProRule" id="PRU00461"/>
    </source>
</evidence>
<sequence length="139" mass="15557">MAAMQGSPFTDNFLLLTELRRTHLYQVALNGSTVQLRITSTNPMGAVYDPNIRTIFWVSQGDQKVMSSRLDGTELTIIKNLTSAQSPEGIAIDPDEKFIFYTDGGLDTVNLVTYDGKMHLKIVMNAKNPRAIDTDRKFK</sequence>
<dbReference type="SMART" id="SM00135">
    <property type="entry name" value="LY"/>
    <property type="match status" value="2"/>
</dbReference>
<feature type="repeat" description="LDL-receptor class B" evidence="1">
    <location>
        <begin position="53"/>
        <end position="96"/>
    </location>
</feature>
<dbReference type="InterPro" id="IPR000033">
    <property type="entry name" value="LDLR_classB_rpt"/>
</dbReference>